<dbReference type="GO" id="GO:0005524">
    <property type="term" value="F:ATP binding"/>
    <property type="evidence" value="ECO:0007669"/>
    <property type="project" value="InterPro"/>
</dbReference>
<dbReference type="InterPro" id="IPR008271">
    <property type="entry name" value="Ser/Thr_kinase_AS"/>
</dbReference>
<feature type="compositionally biased region" description="Polar residues" evidence="1">
    <location>
        <begin position="438"/>
        <end position="456"/>
    </location>
</feature>
<dbReference type="Ensembl" id="ENSPNAT00000011332.2">
    <property type="protein sequence ID" value="ENSPNAP00000001917.1"/>
    <property type="gene ID" value="ENSPNAG00000001009.2"/>
</dbReference>
<dbReference type="PROSITE" id="PS50011">
    <property type="entry name" value="PROTEIN_KINASE_DOM"/>
    <property type="match status" value="1"/>
</dbReference>
<dbReference type="Pfam" id="PF07714">
    <property type="entry name" value="PK_Tyr_Ser-Thr"/>
    <property type="match status" value="1"/>
</dbReference>
<feature type="domain" description="Protein kinase" evidence="2">
    <location>
        <begin position="18"/>
        <end position="286"/>
    </location>
</feature>
<feature type="region of interest" description="Disordered" evidence="1">
    <location>
        <begin position="425"/>
        <end position="456"/>
    </location>
</feature>
<dbReference type="GeneTree" id="ENSGT00940000160206"/>
<dbReference type="InterPro" id="IPR011009">
    <property type="entry name" value="Kinase-like_dom_sf"/>
</dbReference>
<dbReference type="Proteomes" id="UP001501920">
    <property type="component" value="Chromosome 22"/>
</dbReference>
<gene>
    <name evidence="3" type="primary">RIPK3</name>
</gene>
<evidence type="ECO:0000256" key="1">
    <source>
        <dbReference type="SAM" id="MobiDB-lite"/>
    </source>
</evidence>
<dbReference type="SUPFAM" id="SSF56112">
    <property type="entry name" value="Protein kinase-like (PK-like)"/>
    <property type="match status" value="1"/>
</dbReference>
<proteinExistence type="predicted"/>
<evidence type="ECO:0000259" key="2">
    <source>
        <dbReference type="PROSITE" id="PS50011"/>
    </source>
</evidence>
<dbReference type="InterPro" id="IPR051681">
    <property type="entry name" value="Ser/Thr_Kinases-Pseudokinases"/>
</dbReference>
<name>A0A3B4BQD1_PYGNA</name>
<dbReference type="CTD" id="11035"/>
<dbReference type="GO" id="GO:0004706">
    <property type="term" value="F:JUN kinase kinase kinase activity"/>
    <property type="evidence" value="ECO:0007669"/>
    <property type="project" value="TreeGrafter"/>
</dbReference>
<feature type="region of interest" description="Disordered" evidence="1">
    <location>
        <begin position="338"/>
        <end position="385"/>
    </location>
</feature>
<dbReference type="InterPro" id="IPR025735">
    <property type="entry name" value="RHIM"/>
</dbReference>
<evidence type="ECO:0000313" key="4">
    <source>
        <dbReference type="Proteomes" id="UP001501920"/>
    </source>
</evidence>
<keyword evidence="4" id="KW-1185">Reference proteome</keyword>
<dbReference type="GeneID" id="108434323"/>
<dbReference type="InterPro" id="IPR001245">
    <property type="entry name" value="Ser-Thr/Tyr_kinase_cat_dom"/>
</dbReference>
<protein>
    <recommendedName>
        <fullName evidence="2">Protein kinase domain-containing protein</fullName>
    </recommendedName>
</protein>
<dbReference type="InterPro" id="IPR000719">
    <property type="entry name" value="Prot_kinase_dom"/>
</dbReference>
<dbReference type="PANTHER" id="PTHR44329">
    <property type="entry name" value="SERINE/THREONINE-PROTEIN KINASE TNNI3K-RELATED"/>
    <property type="match status" value="1"/>
</dbReference>
<reference evidence="3" key="2">
    <citation type="submission" date="2025-08" db="UniProtKB">
        <authorList>
            <consortium name="Ensembl"/>
        </authorList>
    </citation>
    <scope>IDENTIFICATION</scope>
</reference>
<reference evidence="3 4" key="1">
    <citation type="submission" date="2020-10" db="EMBL/GenBank/DDBJ databases">
        <title>Pygocentrus nattereri (red-bellied piranha) genome, fPygNat1, primary haplotype.</title>
        <authorList>
            <person name="Myers G."/>
            <person name="Meyer A."/>
            <person name="Karagic N."/>
            <person name="Pippel M."/>
            <person name="Winkler S."/>
            <person name="Tracey A."/>
            <person name="Wood J."/>
            <person name="Formenti G."/>
            <person name="Howe K."/>
            <person name="Fedrigo O."/>
            <person name="Jarvis E.D."/>
        </authorList>
    </citation>
    <scope>NUCLEOTIDE SEQUENCE [LARGE SCALE GENOMIC DNA]</scope>
</reference>
<dbReference type="RefSeq" id="XP_017564847.1">
    <property type="nucleotide sequence ID" value="XM_017709358.2"/>
</dbReference>
<dbReference type="STRING" id="42514.ENSPNAP00000001917"/>
<reference evidence="3" key="3">
    <citation type="submission" date="2025-09" db="UniProtKB">
        <authorList>
            <consortium name="Ensembl"/>
        </authorList>
    </citation>
    <scope>IDENTIFICATION</scope>
</reference>
<dbReference type="PANTHER" id="PTHR44329:SF297">
    <property type="entry name" value="RECEPTOR-INTERACTING SERINE_THREONINE-PROTEIN KINASE 3"/>
    <property type="match status" value="1"/>
</dbReference>
<dbReference type="Gene3D" id="1.10.510.10">
    <property type="entry name" value="Transferase(Phosphotransferase) domain 1"/>
    <property type="match status" value="1"/>
</dbReference>
<dbReference type="PROSITE" id="PS00108">
    <property type="entry name" value="PROTEIN_KINASE_ST"/>
    <property type="match status" value="1"/>
</dbReference>
<evidence type="ECO:0000313" key="3">
    <source>
        <dbReference type="Ensembl" id="ENSPNAP00000001917.1"/>
    </source>
</evidence>
<dbReference type="OMA" id="CTTVMEE"/>
<dbReference type="OrthoDB" id="4062651at2759"/>
<dbReference type="SMART" id="SM00220">
    <property type="entry name" value="S_TKc"/>
    <property type="match status" value="1"/>
</dbReference>
<sequence length="456" mass="51066">MALFCIVPPLIHDDCLCPESWYPIDSGGFGQIYSAKHAKWGMKIAIKLLHCKDSSSLLREADLMRHGGSQHVLRILGVYEGHPPGKTSTQLGLVMEYMERGSLADLQRVLNGPPPWALAFRIMHQIALGMNFLHQLKPPLLHLDLKPSNVLLDDSLNAKLTDFGLAKVARSASRMDRDEETGGTLSYMPPEAFRLSSYTPSFSSDIYSYGILLWSVITGREPYDSVISSLVRFRIPEGDRPDLTSVDRSKADGLSHLVELMQRCWDDKPEQRPSFRDCIKVTEEVYTLHKKEVHDSVCAVQKKLDNKDEVSSSMESLHVTSKTQNGCIKENSHYSVKTELTPVQATGSAANPRPKESETFARQRTPTSSGDNHKPVAKAPPTMHKPLMTQRQYSTPGNVSISLSNVTGVQIGNNNYMNMNLPRQRQRQRYPTAPSHVNLPSSHQPSKYQQNSQHKP</sequence>
<organism evidence="3 4">
    <name type="scientific">Pygocentrus nattereri</name>
    <name type="common">Red-bellied piranha</name>
    <dbReference type="NCBI Taxonomy" id="42514"/>
    <lineage>
        <taxon>Eukaryota</taxon>
        <taxon>Metazoa</taxon>
        <taxon>Chordata</taxon>
        <taxon>Craniata</taxon>
        <taxon>Vertebrata</taxon>
        <taxon>Euteleostomi</taxon>
        <taxon>Actinopterygii</taxon>
        <taxon>Neopterygii</taxon>
        <taxon>Teleostei</taxon>
        <taxon>Ostariophysi</taxon>
        <taxon>Characiformes</taxon>
        <taxon>Characoidei</taxon>
        <taxon>Pygocentrus</taxon>
    </lineage>
</organism>
<dbReference type="Pfam" id="PF12721">
    <property type="entry name" value="RHIM"/>
    <property type="match status" value="1"/>
</dbReference>
<accession>A0A3B4BQD1</accession>
<dbReference type="AlphaFoldDB" id="A0A3B4BQD1"/>